<protein>
    <recommendedName>
        <fullName evidence="3">protein-serine/threonine phosphatase</fullName>
        <ecNumber evidence="3">3.1.3.16</ecNumber>
    </recommendedName>
</protein>
<evidence type="ECO:0000256" key="5">
    <source>
        <dbReference type="ARBA" id="ARBA00022801"/>
    </source>
</evidence>
<comment type="cofactor">
    <cofactor evidence="1">
        <name>Mn(2+)</name>
        <dbReference type="ChEBI" id="CHEBI:29035"/>
    </cofactor>
</comment>
<dbReference type="EC" id="3.1.3.16" evidence="3"/>
<dbReference type="Gene3D" id="3.60.40.10">
    <property type="entry name" value="PPM-type phosphatase domain"/>
    <property type="match status" value="1"/>
</dbReference>
<dbReference type="PROSITE" id="PS01032">
    <property type="entry name" value="PPM_1"/>
    <property type="match status" value="1"/>
</dbReference>
<dbReference type="SMART" id="SM00332">
    <property type="entry name" value="PP2Cc"/>
    <property type="match status" value="1"/>
</dbReference>
<feature type="domain" description="PPM-type phosphatase" evidence="11">
    <location>
        <begin position="1"/>
        <end position="271"/>
    </location>
</feature>
<gene>
    <name evidence="12" type="ORF">OSTQU699_LOCUS9260</name>
</gene>
<dbReference type="CDD" id="cd00143">
    <property type="entry name" value="PP2Cc"/>
    <property type="match status" value="1"/>
</dbReference>
<organism evidence="12 13">
    <name type="scientific">Ostreobium quekettii</name>
    <dbReference type="NCBI Taxonomy" id="121088"/>
    <lineage>
        <taxon>Eukaryota</taxon>
        <taxon>Viridiplantae</taxon>
        <taxon>Chlorophyta</taxon>
        <taxon>core chlorophytes</taxon>
        <taxon>Ulvophyceae</taxon>
        <taxon>TCBD clade</taxon>
        <taxon>Bryopsidales</taxon>
        <taxon>Ostreobineae</taxon>
        <taxon>Ostreobiaceae</taxon>
        <taxon>Ostreobium</taxon>
    </lineage>
</organism>
<keyword evidence="13" id="KW-1185">Reference proteome</keyword>
<keyword evidence="7 9" id="KW-0904">Protein phosphatase</keyword>
<keyword evidence="6" id="KW-0460">Magnesium</keyword>
<keyword evidence="8" id="KW-0464">Manganese</keyword>
<dbReference type="GO" id="GO:0046872">
    <property type="term" value="F:metal ion binding"/>
    <property type="evidence" value="ECO:0007669"/>
    <property type="project" value="UniProtKB-KW"/>
</dbReference>
<proteinExistence type="inferred from homology"/>
<evidence type="ECO:0000256" key="1">
    <source>
        <dbReference type="ARBA" id="ARBA00001936"/>
    </source>
</evidence>
<feature type="region of interest" description="Disordered" evidence="10">
    <location>
        <begin position="342"/>
        <end position="374"/>
    </location>
</feature>
<evidence type="ECO:0000256" key="10">
    <source>
        <dbReference type="SAM" id="MobiDB-lite"/>
    </source>
</evidence>
<dbReference type="SUPFAM" id="SSF81606">
    <property type="entry name" value="PP2C-like"/>
    <property type="match status" value="1"/>
</dbReference>
<dbReference type="InterPro" id="IPR001932">
    <property type="entry name" value="PPM-type_phosphatase-like_dom"/>
</dbReference>
<evidence type="ECO:0000256" key="9">
    <source>
        <dbReference type="RuleBase" id="RU003465"/>
    </source>
</evidence>
<sequence length="389" mass="42441">MCKWALYCVCDGHGGRSAAKFMEDNLAKEMAKRLPDQCPPPLFTEGWQAWGSKVREAVVDTFLQLDKEFEAQGSAQQGSSTAARLQLLKQKSTKSGCTASVALVCGHLLTVANIGDSEAFLDTGRKYIVEMTKSHKIDINIGEQERLRAAGRQVTQLGVDLFRPAEEGEKGVGPLRVWPSGLAVSRSVGDFDCGSEVTAAPHVRQVEIPLAGARLILASDGVWDHITGKQACKTARKSRIHEVPEVLIRLVETKSNHGGLTDDTSVLVVDMLPNSRVDFKDVTKKLRSPLHAFKRFVQLKEAVRPELLADYDGVEKKEQVEAAKVAYGKATTFDLDARQRSISEEEDDSQDLFVLGSNHKPDTPPGLTPGSNVSKIILNPDALAQSKSL</sequence>
<dbReference type="EMBL" id="CAJHUC010002500">
    <property type="protein sequence ID" value="CAD7703903.1"/>
    <property type="molecule type" value="Genomic_DNA"/>
</dbReference>
<dbReference type="OrthoDB" id="10264738at2759"/>
<evidence type="ECO:0000256" key="4">
    <source>
        <dbReference type="ARBA" id="ARBA00022723"/>
    </source>
</evidence>
<dbReference type="Proteomes" id="UP000708148">
    <property type="component" value="Unassembled WGS sequence"/>
</dbReference>
<name>A0A8S1J9K8_9CHLO</name>
<evidence type="ECO:0000256" key="7">
    <source>
        <dbReference type="ARBA" id="ARBA00022912"/>
    </source>
</evidence>
<dbReference type="InterPro" id="IPR000222">
    <property type="entry name" value="PP2C_BS"/>
</dbReference>
<evidence type="ECO:0000256" key="3">
    <source>
        <dbReference type="ARBA" id="ARBA00013081"/>
    </source>
</evidence>
<evidence type="ECO:0000256" key="2">
    <source>
        <dbReference type="ARBA" id="ARBA00001946"/>
    </source>
</evidence>
<reference evidence="12" key="1">
    <citation type="submission" date="2020-12" db="EMBL/GenBank/DDBJ databases">
        <authorList>
            <person name="Iha C."/>
        </authorList>
    </citation>
    <scope>NUCLEOTIDE SEQUENCE</scope>
</reference>
<evidence type="ECO:0000313" key="12">
    <source>
        <dbReference type="EMBL" id="CAD7703903.1"/>
    </source>
</evidence>
<evidence type="ECO:0000256" key="6">
    <source>
        <dbReference type="ARBA" id="ARBA00022842"/>
    </source>
</evidence>
<evidence type="ECO:0000256" key="8">
    <source>
        <dbReference type="ARBA" id="ARBA00023211"/>
    </source>
</evidence>
<accession>A0A8S1J9K8</accession>
<dbReference type="InterPro" id="IPR036457">
    <property type="entry name" value="PPM-type-like_dom_sf"/>
</dbReference>
<comment type="caution">
    <text evidence="12">The sequence shown here is derived from an EMBL/GenBank/DDBJ whole genome shotgun (WGS) entry which is preliminary data.</text>
</comment>
<comment type="similarity">
    <text evidence="9">Belongs to the PP2C family.</text>
</comment>
<comment type="cofactor">
    <cofactor evidence="2">
        <name>Mg(2+)</name>
        <dbReference type="ChEBI" id="CHEBI:18420"/>
    </cofactor>
</comment>
<keyword evidence="5 9" id="KW-0378">Hydrolase</keyword>
<dbReference type="Pfam" id="PF00481">
    <property type="entry name" value="PP2C"/>
    <property type="match status" value="1"/>
</dbReference>
<keyword evidence="4" id="KW-0479">Metal-binding</keyword>
<dbReference type="GO" id="GO:0004722">
    <property type="term" value="F:protein serine/threonine phosphatase activity"/>
    <property type="evidence" value="ECO:0007669"/>
    <property type="project" value="UniProtKB-EC"/>
</dbReference>
<evidence type="ECO:0000259" key="11">
    <source>
        <dbReference type="PROSITE" id="PS51746"/>
    </source>
</evidence>
<dbReference type="AlphaFoldDB" id="A0A8S1J9K8"/>
<dbReference type="InterPro" id="IPR015655">
    <property type="entry name" value="PP2C"/>
</dbReference>
<evidence type="ECO:0000313" key="13">
    <source>
        <dbReference type="Proteomes" id="UP000708148"/>
    </source>
</evidence>
<dbReference type="PROSITE" id="PS51746">
    <property type="entry name" value="PPM_2"/>
    <property type="match status" value="1"/>
</dbReference>
<dbReference type="PANTHER" id="PTHR47992">
    <property type="entry name" value="PROTEIN PHOSPHATASE"/>
    <property type="match status" value="1"/>
</dbReference>